<dbReference type="InterPro" id="IPR036390">
    <property type="entry name" value="WH_DNA-bd_sf"/>
</dbReference>
<sequence length="136" mass="15312">MDVLIFNSVSESIKRAINKKCGLNLSQTRLLLFFDRHQNETLTMGELAQALSISLSTLSRQIKQKKTAALIKVERSKKDSSKSLNLNAEGLAKAQELKDVLRQIEAQVFSTWSQEKIQDFDSKMQIVVNNLMADGL</sequence>
<organism evidence="2 5">
    <name type="scientific">Lactobacillus gasseri</name>
    <dbReference type="NCBI Taxonomy" id="1596"/>
    <lineage>
        <taxon>Bacteria</taxon>
        <taxon>Bacillati</taxon>
        <taxon>Bacillota</taxon>
        <taxon>Bacilli</taxon>
        <taxon>Lactobacillales</taxon>
        <taxon>Lactobacillaceae</taxon>
        <taxon>Lactobacillus</taxon>
    </lineage>
</organism>
<accession>A0A133PHL2</accession>
<dbReference type="Gene3D" id="1.10.10.10">
    <property type="entry name" value="Winged helix-like DNA-binding domain superfamily/Winged helix DNA-binding domain"/>
    <property type="match status" value="1"/>
</dbReference>
<keyword evidence="4" id="KW-1185">Reference proteome</keyword>
<dbReference type="PANTHER" id="PTHR33164">
    <property type="entry name" value="TRANSCRIPTIONAL REGULATOR, MARR FAMILY"/>
    <property type="match status" value="1"/>
</dbReference>
<dbReference type="OrthoDB" id="2317885at2"/>
<proteinExistence type="predicted"/>
<protein>
    <submittedName>
        <fullName evidence="2">MarR family transcriptional regulator</fullName>
    </submittedName>
</protein>
<name>A0A133PHL2_LACGS</name>
<dbReference type="AlphaFoldDB" id="A0A133PHL2"/>
<dbReference type="SMART" id="SM00347">
    <property type="entry name" value="HTH_MARR"/>
    <property type="match status" value="1"/>
</dbReference>
<evidence type="ECO:0000313" key="2">
    <source>
        <dbReference type="EMBL" id="KAB1951437.1"/>
    </source>
</evidence>
<dbReference type="STRING" id="324831.LGAS_1010"/>
<dbReference type="OMA" id="INHKCGL"/>
<dbReference type="RefSeq" id="WP_003647293.1">
    <property type="nucleotide sequence ID" value="NZ_CABOGQ010000004.1"/>
</dbReference>
<dbReference type="GO" id="GO:0006950">
    <property type="term" value="P:response to stress"/>
    <property type="evidence" value="ECO:0007669"/>
    <property type="project" value="TreeGrafter"/>
</dbReference>
<dbReference type="PANTHER" id="PTHR33164:SF57">
    <property type="entry name" value="MARR-FAMILY TRANSCRIPTIONAL REGULATOR"/>
    <property type="match status" value="1"/>
</dbReference>
<dbReference type="InterPro" id="IPR000835">
    <property type="entry name" value="HTH_MarR-typ"/>
</dbReference>
<dbReference type="GeneID" id="29640135"/>
<evidence type="ECO:0000313" key="4">
    <source>
        <dbReference type="Proteomes" id="UP000316012"/>
    </source>
</evidence>
<dbReference type="Pfam" id="PF12802">
    <property type="entry name" value="MarR_2"/>
    <property type="match status" value="1"/>
</dbReference>
<comment type="caution">
    <text evidence="2">The sequence shown here is derived from an EMBL/GenBank/DDBJ whole genome shotgun (WGS) entry which is preliminary data.</text>
</comment>
<dbReference type="Proteomes" id="UP000316012">
    <property type="component" value="Unassembled WGS sequence"/>
</dbReference>
<evidence type="ECO:0000313" key="5">
    <source>
        <dbReference type="Proteomes" id="UP000460112"/>
    </source>
</evidence>
<evidence type="ECO:0000313" key="3">
    <source>
        <dbReference type="EMBL" id="TQW16095.1"/>
    </source>
</evidence>
<dbReference type="InterPro" id="IPR039422">
    <property type="entry name" value="MarR/SlyA-like"/>
</dbReference>
<feature type="domain" description="HTH marR-type" evidence="1">
    <location>
        <begin position="16"/>
        <end position="117"/>
    </location>
</feature>
<dbReference type="InterPro" id="IPR036388">
    <property type="entry name" value="WH-like_DNA-bd_sf"/>
</dbReference>
<dbReference type="SUPFAM" id="SSF46785">
    <property type="entry name" value="Winged helix' DNA-binding domain"/>
    <property type="match status" value="1"/>
</dbReference>
<evidence type="ECO:0000259" key="1">
    <source>
        <dbReference type="SMART" id="SM00347"/>
    </source>
</evidence>
<dbReference type="Proteomes" id="UP000460112">
    <property type="component" value="Unassembled WGS sequence"/>
</dbReference>
<dbReference type="eggNOG" id="ENOG5030A72">
    <property type="taxonomic scope" value="Bacteria"/>
</dbReference>
<gene>
    <name evidence="2" type="ORF">F8244_02740</name>
    <name evidence="3" type="ORF">FIPPAONL_00183</name>
</gene>
<reference evidence="3 4" key="1">
    <citation type="submission" date="2019-04" db="EMBL/GenBank/DDBJ databases">
        <title>Lactobacillus gasseri 7171 assembly.</title>
        <authorList>
            <person name="Joris B.R."/>
            <person name="Giguere D."/>
        </authorList>
    </citation>
    <scope>NUCLEOTIDE SEQUENCE [LARGE SCALE GENOMIC DNA]</scope>
    <source>
        <strain evidence="3 4">7171</strain>
    </source>
</reference>
<reference evidence="2 5" key="2">
    <citation type="submission" date="2019-09" db="EMBL/GenBank/DDBJ databases">
        <title>Investigation of probiotic properties of different lactic acid bacteria.</title>
        <authorList>
            <person name="Jaomanjaka F."/>
            <person name="Blanc P."/>
        </authorList>
    </citation>
    <scope>NUCLEOTIDE SEQUENCE [LARGE SCALE GENOMIC DNA]</scope>
    <source>
        <strain evidence="2 5">BIO6369</strain>
    </source>
</reference>
<dbReference type="EMBL" id="WBOA01000001">
    <property type="protein sequence ID" value="KAB1951437.1"/>
    <property type="molecule type" value="Genomic_DNA"/>
</dbReference>
<dbReference type="GO" id="GO:0003700">
    <property type="term" value="F:DNA-binding transcription factor activity"/>
    <property type="evidence" value="ECO:0007669"/>
    <property type="project" value="InterPro"/>
</dbReference>
<dbReference type="EMBL" id="SRMD01000029">
    <property type="protein sequence ID" value="TQW16095.1"/>
    <property type="molecule type" value="Genomic_DNA"/>
</dbReference>